<protein>
    <submittedName>
        <fullName evidence="2">Universal stress protein</fullName>
    </submittedName>
</protein>
<organism evidence="2 3">
    <name type="scientific">Flaviaesturariibacter flavus</name>
    <dbReference type="NCBI Taxonomy" id="2502780"/>
    <lineage>
        <taxon>Bacteria</taxon>
        <taxon>Pseudomonadati</taxon>
        <taxon>Bacteroidota</taxon>
        <taxon>Chitinophagia</taxon>
        <taxon>Chitinophagales</taxon>
        <taxon>Chitinophagaceae</taxon>
        <taxon>Flaviaestuariibacter</taxon>
    </lineage>
</organism>
<comment type="caution">
    <text evidence="2">The sequence shown here is derived from an EMBL/GenBank/DDBJ whole genome shotgun (WGS) entry which is preliminary data.</text>
</comment>
<sequence length="280" mass="31721">MKKFIAAFDGLRFSASALSYAIELAKNANAHLVGVFLEDPHLHSYGLAEIQHYKDESFEGHLRTLNKKDDDKRQASVHSFRSTCEAAGIAYSVHRDRNAPIRELLHESIYADLLIVRATEDFATRPPEAPSSFVRELLQDVQCPVVLVPEYYHAIMGVKLLYDGSPASVCALRSFSHLFENLRQEETEVITVKGGTANMHIPDGRLIREFAKRHFPHAEITVLNGYADEGIIRYLRLQKKEVLLVLGAHRRSALSRLFHPSMTYELLHHLKMPLFVANHG</sequence>
<keyword evidence="3" id="KW-1185">Reference proteome</keyword>
<dbReference type="AlphaFoldDB" id="A0A4R1BNG1"/>
<name>A0A4R1BNG1_9BACT</name>
<dbReference type="SUPFAM" id="SSF52402">
    <property type="entry name" value="Adenine nucleotide alpha hydrolases-like"/>
    <property type="match status" value="2"/>
</dbReference>
<dbReference type="Gene3D" id="3.40.50.12370">
    <property type="match status" value="1"/>
</dbReference>
<dbReference type="CDD" id="cd00293">
    <property type="entry name" value="USP-like"/>
    <property type="match status" value="1"/>
</dbReference>
<dbReference type="OrthoDB" id="641005at2"/>
<feature type="domain" description="UspA" evidence="1">
    <location>
        <begin position="1"/>
        <end position="149"/>
    </location>
</feature>
<evidence type="ECO:0000313" key="3">
    <source>
        <dbReference type="Proteomes" id="UP000295334"/>
    </source>
</evidence>
<dbReference type="EMBL" id="SJZI01000002">
    <property type="protein sequence ID" value="TCJ19074.1"/>
    <property type="molecule type" value="Genomic_DNA"/>
</dbReference>
<evidence type="ECO:0000259" key="1">
    <source>
        <dbReference type="Pfam" id="PF00582"/>
    </source>
</evidence>
<proteinExistence type="predicted"/>
<dbReference type="RefSeq" id="WP_131446038.1">
    <property type="nucleotide sequence ID" value="NZ_SJZI01000002.1"/>
</dbReference>
<gene>
    <name evidence="2" type="ORF">EPD60_01265</name>
</gene>
<accession>A0A4R1BNG1</accession>
<dbReference type="Proteomes" id="UP000295334">
    <property type="component" value="Unassembled WGS sequence"/>
</dbReference>
<dbReference type="InterPro" id="IPR006016">
    <property type="entry name" value="UspA"/>
</dbReference>
<dbReference type="Pfam" id="PF00582">
    <property type="entry name" value="Usp"/>
    <property type="match status" value="1"/>
</dbReference>
<reference evidence="2 3" key="1">
    <citation type="submission" date="2019-03" db="EMBL/GenBank/DDBJ databases">
        <authorList>
            <person name="Kim M.K.M."/>
        </authorList>
    </citation>
    <scope>NUCLEOTIDE SEQUENCE [LARGE SCALE GENOMIC DNA]</scope>
    <source>
        <strain evidence="2 3">17J68-12</strain>
    </source>
</reference>
<evidence type="ECO:0000313" key="2">
    <source>
        <dbReference type="EMBL" id="TCJ19074.1"/>
    </source>
</evidence>